<dbReference type="AlphaFoldDB" id="A0AAU0USM6"/>
<dbReference type="EMBL" id="CP121694">
    <property type="protein sequence ID" value="WRO23296.1"/>
    <property type="molecule type" value="Genomic_DNA"/>
</dbReference>
<sequence>MSEQEKLSIIVFSGELDKALATMNIATGAAASGMEVTLFFTFWGVSMLKKKGPKKGASTILGKMFDKMLPGGPDKLPLSNLNMGGMGSKMMRKQMKSKKVQSLPEFLELAQELDIKMVACTMSMDVMEIPKEDLIDGIEYGGVAAFLNEASESKFSLFI</sequence>
<keyword evidence="1" id="KW-0472">Membrane</keyword>
<dbReference type="RefSeq" id="WP_366922678.1">
    <property type="nucleotide sequence ID" value="NZ_CP121694.1"/>
</dbReference>
<dbReference type="Gene3D" id="3.40.1260.10">
    <property type="entry name" value="DsrEFH-like"/>
    <property type="match status" value="1"/>
</dbReference>
<keyword evidence="3" id="KW-1185">Reference proteome</keyword>
<accession>A0AAU0USM6</accession>
<evidence type="ECO:0000313" key="2">
    <source>
        <dbReference type="EMBL" id="WRO23296.1"/>
    </source>
</evidence>
<organism evidence="2 3">
    <name type="scientific">Metallumcola ferriviriculae</name>
    <dbReference type="NCBI Taxonomy" id="3039180"/>
    <lineage>
        <taxon>Bacteria</taxon>
        <taxon>Bacillati</taxon>
        <taxon>Bacillota</taxon>
        <taxon>Clostridia</taxon>
        <taxon>Neomoorellales</taxon>
        <taxon>Desulfitibacteraceae</taxon>
        <taxon>Metallumcola</taxon>
    </lineage>
</organism>
<keyword evidence="1" id="KW-0812">Transmembrane</keyword>
<name>A0AAU0USM6_9FIRM</name>
<dbReference type="Proteomes" id="UP001329915">
    <property type="component" value="Chromosome"/>
</dbReference>
<gene>
    <name evidence="2" type="ORF">MFMK1_003153</name>
</gene>
<dbReference type="Pfam" id="PF13686">
    <property type="entry name" value="DrsE_2"/>
    <property type="match status" value="1"/>
</dbReference>
<evidence type="ECO:0000313" key="3">
    <source>
        <dbReference type="Proteomes" id="UP001329915"/>
    </source>
</evidence>
<protein>
    <submittedName>
        <fullName evidence="2">DsrE/DsrF/DrsH-like family protein</fullName>
    </submittedName>
</protein>
<dbReference type="PANTHER" id="PTHR34655:SF2">
    <property type="entry name" value="PEROXIREDOXIN FAMILY PROTEIN"/>
    <property type="match status" value="1"/>
</dbReference>
<dbReference type="InterPro" id="IPR027396">
    <property type="entry name" value="DsrEFH-like"/>
</dbReference>
<proteinExistence type="predicted"/>
<reference evidence="2 3" key="1">
    <citation type="submission" date="2023-04" db="EMBL/GenBank/DDBJ databases">
        <authorList>
            <person name="Hsu D."/>
        </authorList>
    </citation>
    <scope>NUCLEOTIDE SEQUENCE [LARGE SCALE GENOMIC DNA]</scope>
    <source>
        <strain evidence="2 3">MK1</strain>
    </source>
</reference>
<feature type="transmembrane region" description="Helical" evidence="1">
    <location>
        <begin position="20"/>
        <end position="45"/>
    </location>
</feature>
<dbReference type="SUPFAM" id="SSF75169">
    <property type="entry name" value="DsrEFH-like"/>
    <property type="match status" value="1"/>
</dbReference>
<keyword evidence="1" id="KW-1133">Transmembrane helix</keyword>
<dbReference type="InterPro" id="IPR032836">
    <property type="entry name" value="DsrE2-like"/>
</dbReference>
<dbReference type="KEGG" id="dbc:MFMK1_003153"/>
<dbReference type="PANTHER" id="PTHR34655">
    <property type="entry name" value="CONSERVED WITHIN P. AEROPHILUM"/>
    <property type="match status" value="1"/>
</dbReference>
<evidence type="ECO:0000256" key="1">
    <source>
        <dbReference type="SAM" id="Phobius"/>
    </source>
</evidence>